<comment type="caution">
    <text evidence="2">The sequence shown here is derived from an EMBL/GenBank/DDBJ whole genome shotgun (WGS) entry which is preliminary data.</text>
</comment>
<evidence type="ECO:0000313" key="4">
    <source>
        <dbReference type="Proteomes" id="UP000636800"/>
    </source>
</evidence>
<evidence type="ECO:0000313" key="2">
    <source>
        <dbReference type="EMBL" id="KAG0445954.1"/>
    </source>
</evidence>
<reference evidence="4 5" key="1">
    <citation type="journal article" date="2020" name="Nat. Food">
        <title>A phased Vanilla planifolia genome enables genetic improvement of flavour and production.</title>
        <authorList>
            <person name="Hasing T."/>
            <person name="Tang H."/>
            <person name="Brym M."/>
            <person name="Khazi F."/>
            <person name="Huang T."/>
            <person name="Chambers A.H."/>
        </authorList>
    </citation>
    <scope>NUCLEOTIDE SEQUENCE [LARGE SCALE GENOMIC DNA]</scope>
    <source>
        <tissue evidence="2">Leaf</tissue>
    </source>
</reference>
<dbReference type="Proteomes" id="UP000636800">
    <property type="component" value="Unassembled WGS sequence"/>
</dbReference>
<feature type="region of interest" description="Disordered" evidence="1">
    <location>
        <begin position="75"/>
        <end position="102"/>
    </location>
</feature>
<proteinExistence type="predicted"/>
<protein>
    <submittedName>
        <fullName evidence="2">Uncharacterized protein</fullName>
    </submittedName>
</protein>
<evidence type="ECO:0000313" key="5">
    <source>
        <dbReference type="Proteomes" id="UP000639772"/>
    </source>
</evidence>
<dbReference type="EMBL" id="JADCNM010000631">
    <property type="protein sequence ID" value="KAG0445965.1"/>
    <property type="molecule type" value="Genomic_DNA"/>
</dbReference>
<dbReference type="Proteomes" id="UP000639772">
    <property type="component" value="Unassembled WGS sequence"/>
</dbReference>
<keyword evidence="4" id="KW-1185">Reference proteome</keyword>
<dbReference type="EMBL" id="JADCNL010000630">
    <property type="protein sequence ID" value="KAG0445954.1"/>
    <property type="molecule type" value="Genomic_DNA"/>
</dbReference>
<dbReference type="AlphaFoldDB" id="A0A835P3P9"/>
<organism evidence="2 4">
    <name type="scientific">Vanilla planifolia</name>
    <name type="common">Vanilla</name>
    <dbReference type="NCBI Taxonomy" id="51239"/>
    <lineage>
        <taxon>Eukaryota</taxon>
        <taxon>Viridiplantae</taxon>
        <taxon>Streptophyta</taxon>
        <taxon>Embryophyta</taxon>
        <taxon>Tracheophyta</taxon>
        <taxon>Spermatophyta</taxon>
        <taxon>Magnoliopsida</taxon>
        <taxon>Liliopsida</taxon>
        <taxon>Asparagales</taxon>
        <taxon>Orchidaceae</taxon>
        <taxon>Vanilloideae</taxon>
        <taxon>Vanilleae</taxon>
        <taxon>Vanilla</taxon>
    </lineage>
</organism>
<name>A0A835P3P9_VANPL</name>
<evidence type="ECO:0000256" key="1">
    <source>
        <dbReference type="SAM" id="MobiDB-lite"/>
    </source>
</evidence>
<evidence type="ECO:0000313" key="3">
    <source>
        <dbReference type="EMBL" id="KAG0445965.1"/>
    </source>
</evidence>
<sequence length="102" mass="11266">MTYGVALPHLYVIMHCRRLPTGTVTNVAQNQKMRCAQGMRKGRHLENLFQSPVLDSAAQPASPCSLGLQVELGIRTEPSTAGDDEERTTRTIDDAPRRGTHH</sequence>
<feature type="compositionally biased region" description="Basic and acidic residues" evidence="1">
    <location>
        <begin position="87"/>
        <end position="102"/>
    </location>
</feature>
<accession>A0A835P3P9</accession>
<gene>
    <name evidence="2" type="ORF">HPP92_029065</name>
    <name evidence="3" type="ORF">HPP92_029076</name>
</gene>